<name>A0A410RZ61_CORCK</name>
<accession>A0A410RZ61</accession>
<proteinExistence type="predicted"/>
<evidence type="ECO:0000313" key="1">
    <source>
        <dbReference type="EMBL" id="QAT87152.1"/>
    </source>
</evidence>
<protein>
    <submittedName>
        <fullName evidence="1">Uncharacterized protein</fullName>
    </submittedName>
</protein>
<reference evidence="1 2" key="1">
    <citation type="submission" date="2018-12" db="EMBL/GenBank/DDBJ databases">
        <title>Complete Genome Sequence of the Corallopyronin A producing Myxobacterium Corallococcus coralloides B035.</title>
        <authorList>
            <person name="Bouhired S.M."/>
            <person name="Rupp O."/>
            <person name="Blom J."/>
            <person name="Schaeberle T.F."/>
            <person name="Kehraus S."/>
            <person name="Schiefer A."/>
            <person name="Pfarr K."/>
            <person name="Goesmann A."/>
            <person name="Hoerauf A."/>
            <person name="Koenig G.M."/>
        </authorList>
    </citation>
    <scope>NUCLEOTIDE SEQUENCE [LARGE SCALE GENOMIC DNA]</scope>
    <source>
        <strain evidence="1 2">B035</strain>
    </source>
</reference>
<sequence length="78" mass="8216">MASVANRHIYGAGGGYSFGDLFPGAEHGGGRRVDSGGCLSYSCLIMRPVFFHALPVLSAFAPAADVRLAPRHEVLLDI</sequence>
<dbReference type="Proteomes" id="UP000288758">
    <property type="component" value="Chromosome"/>
</dbReference>
<evidence type="ECO:0000313" key="2">
    <source>
        <dbReference type="Proteomes" id="UP000288758"/>
    </source>
</evidence>
<gene>
    <name evidence="1" type="ORF">EJ065_5619</name>
</gene>
<dbReference type="AlphaFoldDB" id="A0A410RZ61"/>
<organism evidence="1 2">
    <name type="scientific">Corallococcus coralloides</name>
    <name type="common">Myxococcus coralloides</name>
    <dbReference type="NCBI Taxonomy" id="184914"/>
    <lineage>
        <taxon>Bacteria</taxon>
        <taxon>Pseudomonadati</taxon>
        <taxon>Myxococcota</taxon>
        <taxon>Myxococcia</taxon>
        <taxon>Myxococcales</taxon>
        <taxon>Cystobacterineae</taxon>
        <taxon>Myxococcaceae</taxon>
        <taxon>Corallococcus</taxon>
    </lineage>
</organism>
<dbReference type="EMBL" id="CP034669">
    <property type="protein sequence ID" value="QAT87152.1"/>
    <property type="molecule type" value="Genomic_DNA"/>
</dbReference>